<dbReference type="VEuPathDB" id="FungiDB:A9K55_007989"/>
<proteinExistence type="inferred from homology"/>
<evidence type="ECO:0000256" key="4">
    <source>
        <dbReference type="ARBA" id="ARBA00022467"/>
    </source>
</evidence>
<dbReference type="Proteomes" id="UP000323067">
    <property type="component" value="Chromosome vii"/>
</dbReference>
<dbReference type="AlphaFoldDB" id="A0A2H4SGU5"/>
<evidence type="ECO:0000256" key="7">
    <source>
        <dbReference type="ARBA" id="ARBA00023212"/>
    </source>
</evidence>
<dbReference type="Gene3D" id="1.20.58.570">
    <property type="match status" value="1"/>
</dbReference>
<evidence type="ECO:0000256" key="5">
    <source>
        <dbReference type="ARBA" id="ARBA00022490"/>
    </source>
</evidence>
<dbReference type="OrthoDB" id="9979678at2759"/>
<dbReference type="VEuPathDB" id="FungiDB:CCM_06919"/>
<comment type="similarity">
    <text evidence="2 10">Belongs to the F-actin-capping protein beta subunit family.</text>
</comment>
<evidence type="ECO:0000256" key="10">
    <source>
        <dbReference type="RuleBase" id="RU365078"/>
    </source>
</evidence>
<evidence type="ECO:0000256" key="2">
    <source>
        <dbReference type="ARBA" id="ARBA00006039"/>
    </source>
</evidence>
<dbReference type="GO" id="GO:0030036">
    <property type="term" value="P:actin cytoskeleton organization"/>
    <property type="evidence" value="ECO:0007669"/>
    <property type="project" value="InterPro"/>
</dbReference>
<dbReference type="InterPro" id="IPR037282">
    <property type="entry name" value="CapZ_alpha/beta"/>
</dbReference>
<dbReference type="InterPro" id="IPR042276">
    <property type="entry name" value="CapZ_alpha/beta_2"/>
</dbReference>
<evidence type="ECO:0000256" key="1">
    <source>
        <dbReference type="ARBA" id="ARBA00004134"/>
    </source>
</evidence>
<comment type="subunit">
    <text evidence="9">Component of the F-actin capping complex, composed of a heterodimer of an alpha and a beta subunit.</text>
</comment>
<dbReference type="InterPro" id="IPR019771">
    <property type="entry name" value="F-actin_capping_bsu_CS"/>
</dbReference>
<keyword evidence="7 10" id="KW-0206">Cytoskeleton</keyword>
<evidence type="ECO:0000256" key="6">
    <source>
        <dbReference type="ARBA" id="ARBA00023203"/>
    </source>
</evidence>
<dbReference type="FunFam" id="3.90.1150.210:FF:000005">
    <property type="entry name" value="F-actin-capping protein subunit beta"/>
    <property type="match status" value="1"/>
</dbReference>
<comment type="subunit">
    <text evidence="10">Heterodimer of an alpha and a beta subunit.</text>
</comment>
<reference evidence="12 13" key="1">
    <citation type="journal article" date="2017" name="BMC Genomics">
        <title>Chromosome level assembly and secondary metabolite potential of the parasitic fungus Cordyceps militaris.</title>
        <authorList>
            <person name="Kramer G.J."/>
            <person name="Nodwell J.R."/>
        </authorList>
    </citation>
    <scope>NUCLEOTIDE SEQUENCE [LARGE SCALE GENOMIC DNA]</scope>
    <source>
        <strain evidence="12 13">ATCC 34164</strain>
    </source>
</reference>
<feature type="compositionally biased region" description="Gly residues" evidence="11">
    <location>
        <begin position="89"/>
        <end position="110"/>
    </location>
</feature>
<dbReference type="GO" id="GO:0030479">
    <property type="term" value="C:actin cortical patch"/>
    <property type="evidence" value="ECO:0007669"/>
    <property type="project" value="UniProtKB-SubCell"/>
</dbReference>
<dbReference type="GO" id="GO:0008290">
    <property type="term" value="C:F-actin capping protein complex"/>
    <property type="evidence" value="ECO:0007669"/>
    <property type="project" value="UniProtKB-UniRule"/>
</dbReference>
<evidence type="ECO:0000256" key="8">
    <source>
        <dbReference type="ARBA" id="ARBA00025389"/>
    </source>
</evidence>
<dbReference type="FunFam" id="1.20.58.570:FF:000001">
    <property type="entry name" value="F-actin-capping protein subunit beta"/>
    <property type="match status" value="1"/>
</dbReference>
<evidence type="ECO:0000256" key="3">
    <source>
        <dbReference type="ARBA" id="ARBA00021859"/>
    </source>
</evidence>
<comment type="subcellular location">
    <subcellularLocation>
        <location evidence="1">Cytoplasm</location>
        <location evidence="1">Cytoskeleton</location>
        <location evidence="1">Actin patch</location>
    </subcellularLocation>
</comment>
<dbReference type="InterPro" id="IPR001698">
    <property type="entry name" value="CAPZB"/>
</dbReference>
<dbReference type="PANTHER" id="PTHR10619">
    <property type="entry name" value="F-ACTIN-CAPPING PROTEIN SUBUNIT BETA"/>
    <property type="match status" value="1"/>
</dbReference>
<gene>
    <name evidence="12" type="ORF">A9K55_007989</name>
</gene>
<feature type="region of interest" description="Disordered" evidence="11">
    <location>
        <begin position="74"/>
        <end position="113"/>
    </location>
</feature>
<sequence>MAEVDPFDSALDLLRRLNPKHTSAHLAAIIALAPDLTEDLLSSVDQPLTARRCKQTGRDYLLCDYNRDGDSYRSPWSNQFDPPLDEAAGGAGGGGSAGGVGAGGSEGAGEGAIPSERVRKMEIKANEAFDVYRELYYEGGVSSVYFWNLDDGFAGVVLLKKSSPPGGSSDGVWDSIHVFEAIERGRTTHYKLTSTVILSLATAATATTALGDLDLSGNMTRQVEQDLPVDTDESHIANVGRLVEDMELKMRNLLQEVYFGKAKDVVGDLRSVGSLSDGARDRETQRGIIGSMRRS</sequence>
<evidence type="ECO:0000256" key="11">
    <source>
        <dbReference type="SAM" id="MobiDB-lite"/>
    </source>
</evidence>
<dbReference type="InterPro" id="IPR043175">
    <property type="entry name" value="CAPZB_N"/>
</dbReference>
<comment type="function">
    <text evidence="8 10">F-actin-capping proteins bind in a Ca(2+)-independent manner to the fast growing ends of actin filaments (barbed end) thereby blocking the exchange of subunits at these ends. Unlike other capping proteins (such as gelsolin and severin), these proteins do not sever actin filaments.</text>
</comment>
<dbReference type="GO" id="GO:0051016">
    <property type="term" value="P:barbed-end actin filament capping"/>
    <property type="evidence" value="ECO:0007669"/>
    <property type="project" value="UniProtKB-UniRule"/>
</dbReference>
<dbReference type="GO" id="GO:0051015">
    <property type="term" value="F:actin filament binding"/>
    <property type="evidence" value="ECO:0007669"/>
    <property type="project" value="TreeGrafter"/>
</dbReference>
<evidence type="ECO:0000313" key="13">
    <source>
        <dbReference type="Proteomes" id="UP000323067"/>
    </source>
</evidence>
<dbReference type="Gene3D" id="3.90.1150.210">
    <property type="entry name" value="F-actin capping protein, beta subunit"/>
    <property type="match status" value="1"/>
</dbReference>
<dbReference type="EMBL" id="CP023324">
    <property type="protein sequence ID" value="ATY62327.1"/>
    <property type="molecule type" value="Genomic_DNA"/>
</dbReference>
<organism evidence="12 13">
    <name type="scientific">Cordyceps militaris</name>
    <name type="common">Caterpillar fungus</name>
    <name type="synonym">Clavaria militaris</name>
    <dbReference type="NCBI Taxonomy" id="73501"/>
    <lineage>
        <taxon>Eukaryota</taxon>
        <taxon>Fungi</taxon>
        <taxon>Dikarya</taxon>
        <taxon>Ascomycota</taxon>
        <taxon>Pezizomycotina</taxon>
        <taxon>Sordariomycetes</taxon>
        <taxon>Hypocreomycetidae</taxon>
        <taxon>Hypocreales</taxon>
        <taxon>Cordycipitaceae</taxon>
        <taxon>Cordyceps</taxon>
    </lineage>
</organism>
<dbReference type="OMA" id="WSNKYYP"/>
<dbReference type="SUPFAM" id="SSF90096">
    <property type="entry name" value="Subunits of heterodimeric actin filament capping protein Capz"/>
    <property type="match status" value="1"/>
</dbReference>
<evidence type="ECO:0000256" key="9">
    <source>
        <dbReference type="ARBA" id="ARBA00044965"/>
    </source>
</evidence>
<dbReference type="PRINTS" id="PR00192">
    <property type="entry name" value="FACTINCAPB"/>
</dbReference>
<dbReference type="PROSITE" id="PS00231">
    <property type="entry name" value="F_ACTIN_CAPPING_BETA"/>
    <property type="match status" value="1"/>
</dbReference>
<dbReference type="GO" id="GO:0000902">
    <property type="term" value="P:cell morphogenesis"/>
    <property type="evidence" value="ECO:0007669"/>
    <property type="project" value="TreeGrafter"/>
</dbReference>
<keyword evidence="6 10" id="KW-0009">Actin-binding</keyword>
<protein>
    <recommendedName>
        <fullName evidence="3 10">F-actin-capping protein subunit beta</fullName>
    </recommendedName>
</protein>
<keyword evidence="4 10" id="KW-0117">Actin capping</keyword>
<name>A0A2H4SGU5_CORMI</name>
<dbReference type="PANTHER" id="PTHR10619:SF0">
    <property type="entry name" value="F-ACTIN-CAPPING PROTEIN SUBUNIT BETA ISOFORMS 1 AND 2"/>
    <property type="match status" value="1"/>
</dbReference>
<dbReference type="Pfam" id="PF01115">
    <property type="entry name" value="F_actin_cap_B"/>
    <property type="match status" value="1"/>
</dbReference>
<evidence type="ECO:0000313" key="12">
    <source>
        <dbReference type="EMBL" id="ATY62327.1"/>
    </source>
</evidence>
<accession>A0A2H4SGU5</accession>
<keyword evidence="5 10" id="KW-0963">Cytoplasm</keyword>